<evidence type="ECO:0000256" key="7">
    <source>
        <dbReference type="SAM" id="MobiDB-lite"/>
    </source>
</evidence>
<proteinExistence type="inferred from homology"/>
<dbReference type="InterPro" id="IPR001525">
    <property type="entry name" value="C5_MeTfrase"/>
</dbReference>
<protein>
    <recommendedName>
        <fullName evidence="1">DNA (cytosine-5-)-methyltransferase</fullName>
        <ecNumber evidence="1">2.1.1.37</ecNumber>
    </recommendedName>
</protein>
<evidence type="ECO:0000256" key="2">
    <source>
        <dbReference type="ARBA" id="ARBA00022603"/>
    </source>
</evidence>
<feature type="region of interest" description="Disordered" evidence="7">
    <location>
        <begin position="815"/>
        <end position="840"/>
    </location>
</feature>
<gene>
    <name evidence="8" type="ORF">BE221DRAFT_144689</name>
</gene>
<dbReference type="Pfam" id="PF00145">
    <property type="entry name" value="DNA_methylase"/>
    <property type="match status" value="1"/>
</dbReference>
<dbReference type="PROSITE" id="PS51679">
    <property type="entry name" value="SAM_MT_C5"/>
    <property type="match status" value="1"/>
</dbReference>
<comment type="similarity">
    <text evidence="5 6">Belongs to the class I-like SAM-binding methyltransferase superfamily. C5-methyltransferase family.</text>
</comment>
<dbReference type="Gene3D" id="3.40.50.150">
    <property type="entry name" value="Vaccinia Virus protein VP39"/>
    <property type="match status" value="1"/>
</dbReference>
<feature type="compositionally biased region" description="Basic and acidic residues" evidence="7">
    <location>
        <begin position="494"/>
        <end position="516"/>
    </location>
</feature>
<dbReference type="Proteomes" id="UP000195557">
    <property type="component" value="Unassembled WGS sequence"/>
</dbReference>
<organism evidence="8">
    <name type="scientific">Ostreococcus tauri</name>
    <name type="common">Marine green alga</name>
    <dbReference type="NCBI Taxonomy" id="70448"/>
    <lineage>
        <taxon>Eukaryota</taxon>
        <taxon>Viridiplantae</taxon>
        <taxon>Chlorophyta</taxon>
        <taxon>Mamiellophyceae</taxon>
        <taxon>Mamiellales</taxon>
        <taxon>Bathycoccaceae</taxon>
        <taxon>Ostreococcus</taxon>
    </lineage>
</organism>
<dbReference type="GO" id="GO:0003677">
    <property type="term" value="F:DNA binding"/>
    <property type="evidence" value="ECO:0007669"/>
    <property type="project" value="TreeGrafter"/>
</dbReference>
<evidence type="ECO:0000256" key="4">
    <source>
        <dbReference type="ARBA" id="ARBA00022691"/>
    </source>
</evidence>
<evidence type="ECO:0000256" key="5">
    <source>
        <dbReference type="PROSITE-ProRule" id="PRU01016"/>
    </source>
</evidence>
<feature type="active site" evidence="5">
    <location>
        <position position="85"/>
    </location>
</feature>
<evidence type="ECO:0000256" key="6">
    <source>
        <dbReference type="RuleBase" id="RU000416"/>
    </source>
</evidence>
<keyword evidence="4 5" id="KW-0949">S-adenosyl-L-methionine</keyword>
<dbReference type="SUPFAM" id="SSF63748">
    <property type="entry name" value="Tudor/PWWP/MBT"/>
    <property type="match status" value="1"/>
</dbReference>
<dbReference type="GO" id="GO:0044027">
    <property type="term" value="P:negative regulation of gene expression via chromosomal CpG island methylation"/>
    <property type="evidence" value="ECO:0007669"/>
    <property type="project" value="TreeGrafter"/>
</dbReference>
<sequence>MLNTSESSEHDMVSLRVASLFSGIGGLDLGLLQAGHRISLMAEKDPHCKQVLAARFPGVALLNDVAEVLPSMLTDIDCILAGFPCNDCSCENLQRPGLESGMSTRHVSHVFRLLEGQRVPWVVLENVVGLLKWHGSGTDAEQRPAIDYIVSELENLGYRWAHRVVDLLSFGLPHKRRRVFIVASLHGDPRDVLLSQNAMCQGECVQIGTQSECYDCFVTPPRVPTKVFAASIDLGEKRRAPCCDIMHCFTTSNGRRTCVATKKGNKGKAELNMLAIEDAERLMGFPCGYTEPCFPLVAPNQRHPVFDREQQTFRRFALLGLACSVPQSHWLGEQLKRPYSVKFSYDALSLQFENPCPGPATRDRGSKAWPLAAYNMLFVNGAPKWTGRMRAPSDMSEFPLIRGFTPLGDFLEFTTNKPVRYELRAGFLRRLELRHENIDSTILEALDVKRVDGEIVSVGQSQSKKPKYDILEGVDDYDEQAVNEYFSDSGSSSDTEKDALAGLTEEEKEKRKKDEDGEHDLDEDGMTTHGQAVWVDWQVSVRGKKMFYPGVALHPLDDHAVIPESARTGEFASKVSDDEHRLVVFFDDKHSFAWVKKSKVYPFCTFYAEAMKQPMFTARSTFTRMIDRARRWTNARNLERPQNPVVQRNNQRLFTDPTPCGKCNVCVAETVVNESSVPKRKTRNSLVTDMKLSVGSKRQSKCLQLKVIELARQGQIGATLTLRKERALGQRLVVLWERDNAFFAGTLTDFDPHKFSFRIDYDDGDVDVDFKPWAESVALAQDVPKPADVDVALELKRTNARKAVCAKNARNHVDGSAVESPLDGKTMRRDDNGVAVQLKR</sequence>
<keyword evidence="3 5" id="KW-0808">Transferase</keyword>
<reference evidence="8" key="1">
    <citation type="submission" date="2017-04" db="EMBL/GenBank/DDBJ databases">
        <title>Population genomics of picophytoplankton unveils novel chromosome hypervariability.</title>
        <authorList>
            <consortium name="DOE Joint Genome Institute"/>
            <person name="Blanc-Mathieu R."/>
            <person name="Krasovec M."/>
            <person name="Hebrard M."/>
            <person name="Yau S."/>
            <person name="Desgranges E."/>
            <person name="Martin J."/>
            <person name="Schackwitz W."/>
            <person name="Kuo A."/>
            <person name="Salin G."/>
            <person name="Donnadieu C."/>
            <person name="Desdevises Y."/>
            <person name="Sanchez-Ferandin S."/>
            <person name="Moreau H."/>
            <person name="Rivals E."/>
            <person name="Grigoriev I.V."/>
            <person name="Grimsley N."/>
            <person name="Eyre-Walker A."/>
            <person name="Piganeau G."/>
        </authorList>
    </citation>
    <scope>NUCLEOTIDE SEQUENCE [LARGE SCALE GENOMIC DNA]</scope>
    <source>
        <strain evidence="8">RCC 1115</strain>
    </source>
</reference>
<dbReference type="InterPro" id="IPR050390">
    <property type="entry name" value="C5-Methyltransferase"/>
</dbReference>
<accession>A0A1Y5IEU1</accession>
<name>A0A1Y5IEU1_OSTTA</name>
<dbReference type="NCBIfam" id="TIGR00675">
    <property type="entry name" value="dcm"/>
    <property type="match status" value="1"/>
</dbReference>
<dbReference type="InterPro" id="IPR029063">
    <property type="entry name" value="SAM-dependent_MTases_sf"/>
</dbReference>
<dbReference type="eggNOG" id="ENOG502SG13">
    <property type="taxonomic scope" value="Eukaryota"/>
</dbReference>
<keyword evidence="2 5" id="KW-0489">Methyltransferase</keyword>
<dbReference type="PRINTS" id="PR00105">
    <property type="entry name" value="C5METTRFRASE"/>
</dbReference>
<dbReference type="CDD" id="cd05162">
    <property type="entry name" value="PWWP"/>
    <property type="match status" value="1"/>
</dbReference>
<dbReference type="Gene3D" id="2.30.30.140">
    <property type="match status" value="2"/>
</dbReference>
<evidence type="ECO:0000256" key="3">
    <source>
        <dbReference type="ARBA" id="ARBA00022679"/>
    </source>
</evidence>
<evidence type="ECO:0000313" key="8">
    <source>
        <dbReference type="EMBL" id="OUS48109.1"/>
    </source>
</evidence>
<dbReference type="SUPFAM" id="SSF53335">
    <property type="entry name" value="S-adenosyl-L-methionine-dependent methyltransferases"/>
    <property type="match status" value="1"/>
</dbReference>
<dbReference type="EC" id="2.1.1.37" evidence="1"/>
<dbReference type="EMBL" id="KZ155776">
    <property type="protein sequence ID" value="OUS48109.1"/>
    <property type="molecule type" value="Genomic_DNA"/>
</dbReference>
<dbReference type="GO" id="GO:0005634">
    <property type="term" value="C:nucleus"/>
    <property type="evidence" value="ECO:0007669"/>
    <property type="project" value="TreeGrafter"/>
</dbReference>
<dbReference type="PANTHER" id="PTHR10629:SF50">
    <property type="entry name" value="DNA (CYTOSINE-5)-METHYLTRANSFERASE CMT3"/>
    <property type="match status" value="1"/>
</dbReference>
<dbReference type="GO" id="GO:0032259">
    <property type="term" value="P:methylation"/>
    <property type="evidence" value="ECO:0007669"/>
    <property type="project" value="UniProtKB-KW"/>
</dbReference>
<dbReference type="AlphaFoldDB" id="A0A1Y5IEU1"/>
<dbReference type="PANTHER" id="PTHR10629">
    <property type="entry name" value="CYTOSINE-SPECIFIC METHYLTRANSFERASE"/>
    <property type="match status" value="1"/>
</dbReference>
<evidence type="ECO:0000256" key="1">
    <source>
        <dbReference type="ARBA" id="ARBA00011975"/>
    </source>
</evidence>
<dbReference type="GO" id="GO:0003886">
    <property type="term" value="F:DNA (cytosine-5-)-methyltransferase activity"/>
    <property type="evidence" value="ECO:0007669"/>
    <property type="project" value="UniProtKB-EC"/>
</dbReference>
<feature type="region of interest" description="Disordered" evidence="7">
    <location>
        <begin position="484"/>
        <end position="525"/>
    </location>
</feature>